<proteinExistence type="predicted"/>
<evidence type="ECO:0000313" key="2">
    <source>
        <dbReference type="Proteomes" id="UP000187406"/>
    </source>
</evidence>
<dbReference type="OrthoDB" id="6242193at2759"/>
<dbReference type="Proteomes" id="UP000187406">
    <property type="component" value="Unassembled WGS sequence"/>
</dbReference>
<comment type="caution">
    <text evidence="1">The sequence shown here is derived from an EMBL/GenBank/DDBJ whole genome shotgun (WGS) entry which is preliminary data.</text>
</comment>
<name>A0A1Q3BHP6_CEPFO</name>
<dbReference type="InParanoid" id="A0A1Q3BHP6"/>
<evidence type="ECO:0008006" key="3">
    <source>
        <dbReference type="Google" id="ProtNLM"/>
    </source>
</evidence>
<evidence type="ECO:0000313" key="1">
    <source>
        <dbReference type="EMBL" id="GAV67293.1"/>
    </source>
</evidence>
<dbReference type="STRING" id="3775.A0A1Q3BHP6"/>
<protein>
    <recommendedName>
        <fullName evidence="3">Zf-RVT domain-containing protein</fullName>
    </recommendedName>
</protein>
<keyword evidence="2" id="KW-1185">Reference proteome</keyword>
<accession>A0A1Q3BHP6</accession>
<reference evidence="2" key="1">
    <citation type="submission" date="2016-04" db="EMBL/GenBank/DDBJ databases">
        <title>Cephalotus genome sequencing.</title>
        <authorList>
            <person name="Fukushima K."/>
            <person name="Hasebe M."/>
            <person name="Fang X."/>
        </authorList>
    </citation>
    <scope>NUCLEOTIDE SEQUENCE [LARGE SCALE GENOMIC DNA]</scope>
    <source>
        <strain evidence="2">cv. St1</strain>
    </source>
</reference>
<gene>
    <name evidence="1" type="ORF">CFOL_v3_10799</name>
</gene>
<organism evidence="1 2">
    <name type="scientific">Cephalotus follicularis</name>
    <name type="common">Albany pitcher plant</name>
    <dbReference type="NCBI Taxonomy" id="3775"/>
    <lineage>
        <taxon>Eukaryota</taxon>
        <taxon>Viridiplantae</taxon>
        <taxon>Streptophyta</taxon>
        <taxon>Embryophyta</taxon>
        <taxon>Tracheophyta</taxon>
        <taxon>Spermatophyta</taxon>
        <taxon>Magnoliopsida</taxon>
        <taxon>eudicotyledons</taxon>
        <taxon>Gunneridae</taxon>
        <taxon>Pentapetalae</taxon>
        <taxon>rosids</taxon>
        <taxon>fabids</taxon>
        <taxon>Oxalidales</taxon>
        <taxon>Cephalotaceae</taxon>
        <taxon>Cephalotus</taxon>
    </lineage>
</organism>
<sequence>MLSEQGWNILVNEDTLCSRVLRAIYFRGRSFPDANVGNNPLLSWQSIWEAKEVTCRELNWRVWIGHLIYVLNDGWIPDREGCPCQAPSNCVHLYARVRWLID</sequence>
<dbReference type="AlphaFoldDB" id="A0A1Q3BHP6"/>
<dbReference type="EMBL" id="BDDD01000532">
    <property type="protein sequence ID" value="GAV67293.1"/>
    <property type="molecule type" value="Genomic_DNA"/>
</dbReference>